<dbReference type="AlphaFoldDB" id="A0A9Q0AVB1"/>
<dbReference type="Gene3D" id="3.30.470.30">
    <property type="entry name" value="DNA ligase/mRNA capping enzyme"/>
    <property type="match status" value="1"/>
</dbReference>
<comment type="caution">
    <text evidence="3">The sequence shown here is derived from an EMBL/GenBank/DDBJ whole genome shotgun (WGS) entry which is preliminary data.</text>
</comment>
<dbReference type="Pfam" id="PF09414">
    <property type="entry name" value="RNA_ligase"/>
    <property type="match status" value="1"/>
</dbReference>
<dbReference type="Proteomes" id="UP000829685">
    <property type="component" value="Unassembled WGS sequence"/>
</dbReference>
<evidence type="ECO:0000313" key="4">
    <source>
        <dbReference type="Proteomes" id="UP000829685"/>
    </source>
</evidence>
<proteinExistence type="predicted"/>
<sequence>MESEGRMGPPLPPSSAIMPRPPPRKLVTVRRISQLTQIKRSRFEVATVDGWNVVVEKGLYTIGELIVYFEIDSFLPEDDDRYWEYTISGSIQEYLGKRGTVVRTRLHQRHISQGVIFPLNTFPEIIQDKRAQCKAPGPHNAAEIEKKMMDIDYAGLLGIKKFEEHFLDDGVSYGYPPIFFPQPGCERAQNVVSLFEQYGNEDFHVTEKVDGIPITVYHVDPQSQWFAALPRGADTKGAERPHLGVCSRSVDYMEVDNSIPWKAAREQGIISKVPRIGALCAAASHRNGGNNFAIQGELCGDGIMGNSMQFHKGQHRFFAFGIYDIDKQKWLHPQQTFQICKSLHIDHVPVITRKKLNHFAKDTDELLRKAEGRGVNGSNREGLVFRTLNSTFSFKAISNSWLLEYGHLKSTPDQW</sequence>
<organism evidence="3 4">
    <name type="scientific">Neoarthrinium moseri</name>
    <dbReference type="NCBI Taxonomy" id="1658444"/>
    <lineage>
        <taxon>Eukaryota</taxon>
        <taxon>Fungi</taxon>
        <taxon>Dikarya</taxon>
        <taxon>Ascomycota</taxon>
        <taxon>Pezizomycotina</taxon>
        <taxon>Sordariomycetes</taxon>
        <taxon>Xylariomycetidae</taxon>
        <taxon>Amphisphaeriales</taxon>
        <taxon>Apiosporaceae</taxon>
        <taxon>Neoarthrinium</taxon>
    </lineage>
</organism>
<feature type="domain" description="RNA ligase" evidence="2">
    <location>
        <begin position="202"/>
        <end position="396"/>
    </location>
</feature>
<keyword evidence="4" id="KW-1185">Reference proteome</keyword>
<feature type="region of interest" description="Disordered" evidence="1">
    <location>
        <begin position="1"/>
        <end position="22"/>
    </location>
</feature>
<dbReference type="Pfam" id="PF21189">
    <property type="entry name" value="PHA02142"/>
    <property type="match status" value="1"/>
</dbReference>
<protein>
    <recommendedName>
        <fullName evidence="2">RNA ligase domain-containing protein</fullName>
    </recommendedName>
</protein>
<gene>
    <name evidence="3" type="ORF">JX265_000811</name>
</gene>
<reference evidence="3" key="1">
    <citation type="submission" date="2021-03" db="EMBL/GenBank/DDBJ databases">
        <title>Revisited historic fungal species revealed as producer of novel bioactive compounds through whole genome sequencing and comparative genomics.</title>
        <authorList>
            <person name="Vignolle G.A."/>
            <person name="Hochenegger N."/>
            <person name="Mach R.L."/>
            <person name="Mach-Aigner A.R."/>
            <person name="Javad Rahimi M."/>
            <person name="Salim K.A."/>
            <person name="Chan C.M."/>
            <person name="Lim L.B.L."/>
            <person name="Cai F."/>
            <person name="Druzhinina I.S."/>
            <person name="U'Ren J.M."/>
            <person name="Derntl C."/>
        </authorList>
    </citation>
    <scope>NUCLEOTIDE SEQUENCE</scope>
    <source>
        <strain evidence="3">TUCIM 5799</strain>
    </source>
</reference>
<dbReference type="SUPFAM" id="SSF56091">
    <property type="entry name" value="DNA ligase/mRNA capping enzyme, catalytic domain"/>
    <property type="match status" value="1"/>
</dbReference>
<dbReference type="EMBL" id="JAFIMR010000002">
    <property type="protein sequence ID" value="KAI1880571.1"/>
    <property type="molecule type" value="Genomic_DNA"/>
</dbReference>
<evidence type="ECO:0000259" key="2">
    <source>
        <dbReference type="Pfam" id="PF09414"/>
    </source>
</evidence>
<evidence type="ECO:0000313" key="3">
    <source>
        <dbReference type="EMBL" id="KAI1880571.1"/>
    </source>
</evidence>
<accession>A0A9Q0AVB1</accession>
<name>A0A9Q0AVB1_9PEZI</name>
<dbReference type="InterPro" id="IPR021122">
    <property type="entry name" value="RNA_ligase_dom_REL/Rnl2"/>
</dbReference>
<evidence type="ECO:0000256" key="1">
    <source>
        <dbReference type="SAM" id="MobiDB-lite"/>
    </source>
</evidence>